<evidence type="ECO:0000256" key="2">
    <source>
        <dbReference type="ARBA" id="ARBA00023235"/>
    </source>
</evidence>
<keyword evidence="4" id="KW-1185">Reference proteome</keyword>
<dbReference type="GO" id="GO:0016853">
    <property type="term" value="F:isomerase activity"/>
    <property type="evidence" value="ECO:0007669"/>
    <property type="project" value="UniProtKB-KW"/>
</dbReference>
<dbReference type="EMBL" id="BAAFGK010000001">
    <property type="protein sequence ID" value="GAB0055983.1"/>
    <property type="molecule type" value="Genomic_DNA"/>
</dbReference>
<dbReference type="PANTHER" id="PTHR30345:SF0">
    <property type="entry name" value="DNA DAMAGE-REPAIR_TOLERATION PROTEIN DRT102"/>
    <property type="match status" value="1"/>
</dbReference>
<accession>A0ABQ0C511</accession>
<dbReference type="PIRSF" id="PIRSF005384">
    <property type="entry name" value="RpiB_LacA_B"/>
    <property type="match status" value="1"/>
</dbReference>
<dbReference type="Pfam" id="PF02502">
    <property type="entry name" value="LacAB_rpiB"/>
    <property type="match status" value="1"/>
</dbReference>
<comment type="caution">
    <text evidence="3">The sequence shown here is derived from an EMBL/GenBank/DDBJ whole genome shotgun (WGS) entry which is preliminary data.</text>
</comment>
<dbReference type="SUPFAM" id="SSF89623">
    <property type="entry name" value="Ribose/Galactose isomerase RpiB/AlsB"/>
    <property type="match status" value="1"/>
</dbReference>
<dbReference type="InterPro" id="IPR004785">
    <property type="entry name" value="RpiB"/>
</dbReference>
<comment type="similarity">
    <text evidence="1">Belongs to the LacAB/RpiB family.</text>
</comment>
<dbReference type="NCBIfam" id="TIGR01120">
    <property type="entry name" value="rpiB"/>
    <property type="match status" value="1"/>
</dbReference>
<reference evidence="3 4" key="1">
    <citation type="submission" date="2024-09" db="EMBL/GenBank/DDBJ databases">
        <title>Draft genome sequence of Candidatus Magnetaquicoccaceae bacterium FCR-1.</title>
        <authorList>
            <person name="Shimoshige H."/>
            <person name="Shimamura S."/>
            <person name="Taoka A."/>
            <person name="Kobayashi H."/>
            <person name="Maekawa T."/>
        </authorList>
    </citation>
    <scope>NUCLEOTIDE SEQUENCE [LARGE SCALE GENOMIC DNA]</scope>
    <source>
        <strain evidence="3 4">FCR-1</strain>
    </source>
</reference>
<dbReference type="InterPro" id="IPR003500">
    <property type="entry name" value="RpiB_LacA_LacB"/>
</dbReference>
<proteinExistence type="inferred from homology"/>
<organism evidence="3 4">
    <name type="scientific">Candidatus Magnetaquiglobus chichijimensis</name>
    <dbReference type="NCBI Taxonomy" id="3141448"/>
    <lineage>
        <taxon>Bacteria</taxon>
        <taxon>Pseudomonadati</taxon>
        <taxon>Pseudomonadota</taxon>
        <taxon>Magnetococcia</taxon>
        <taxon>Magnetococcales</taxon>
        <taxon>Candidatus Magnetaquicoccaceae</taxon>
        <taxon>Candidatus Magnetaquiglobus</taxon>
    </lineage>
</organism>
<evidence type="ECO:0000313" key="3">
    <source>
        <dbReference type="EMBL" id="GAB0055983.1"/>
    </source>
</evidence>
<evidence type="ECO:0000256" key="1">
    <source>
        <dbReference type="ARBA" id="ARBA00008754"/>
    </source>
</evidence>
<protein>
    <submittedName>
        <fullName evidence="3">Ribose 5-phosphate isomerase B</fullName>
        <ecNumber evidence="3">5.3.1.-</ecNumber>
    </submittedName>
</protein>
<evidence type="ECO:0000313" key="4">
    <source>
        <dbReference type="Proteomes" id="UP001628193"/>
    </source>
</evidence>
<dbReference type="Proteomes" id="UP001628193">
    <property type="component" value="Unassembled WGS sequence"/>
</dbReference>
<dbReference type="PANTHER" id="PTHR30345">
    <property type="entry name" value="RIBOSE-5-PHOSPHATE ISOMERASE B"/>
    <property type="match status" value="1"/>
</dbReference>
<dbReference type="Gene3D" id="3.40.1400.10">
    <property type="entry name" value="Sugar-phosphate isomerase, RpiB/LacA/LacB"/>
    <property type="match status" value="1"/>
</dbReference>
<gene>
    <name evidence="3" type="primary">rpiB</name>
    <name evidence="3" type="ORF">SIID45300_00282</name>
</gene>
<dbReference type="InterPro" id="IPR036569">
    <property type="entry name" value="RpiB_LacA_LacB_sf"/>
</dbReference>
<keyword evidence="2 3" id="KW-0413">Isomerase</keyword>
<sequence length="151" mass="16805">MRIFMAADHGAYELKEDLVDWIRDQYELEVIDFGVHGPESVDYPDMAARLCRELLDSDPDDRGILLCGTGLGMSMAANRWSGIRAALCHDEYTARLSRQHNNANVLVMGGRVLGIAVARGIVDVWLREAFEGGRHQRRLDKLEQAGKGGGH</sequence>
<name>A0ABQ0C511_9PROT</name>
<dbReference type="RefSeq" id="WP_420903693.1">
    <property type="nucleotide sequence ID" value="NZ_BAAFGK010000001.1"/>
</dbReference>
<dbReference type="EC" id="5.3.1.-" evidence="3"/>
<dbReference type="NCBIfam" id="TIGR00689">
    <property type="entry name" value="rpiB_lacA_lacB"/>
    <property type="match status" value="1"/>
</dbReference>
<dbReference type="NCBIfam" id="NF004051">
    <property type="entry name" value="PRK05571.1"/>
    <property type="match status" value="1"/>
</dbReference>